<dbReference type="GO" id="GO:0007052">
    <property type="term" value="P:mitotic spindle organization"/>
    <property type="evidence" value="ECO:0007669"/>
    <property type="project" value="TreeGrafter"/>
</dbReference>
<keyword evidence="8" id="KW-0493">Microtubule</keyword>
<dbReference type="InterPro" id="IPR019821">
    <property type="entry name" value="Kinesin_motor_CS"/>
</dbReference>
<feature type="domain" description="Kinesin motor" evidence="10">
    <location>
        <begin position="10"/>
        <end position="338"/>
    </location>
</feature>
<dbReference type="PROSITE" id="PS00411">
    <property type="entry name" value="KINESIN_MOTOR_1"/>
    <property type="match status" value="1"/>
</dbReference>
<keyword evidence="5" id="KW-0175">Coiled coil</keyword>
<dbReference type="Pfam" id="PF00225">
    <property type="entry name" value="Kinesin"/>
    <property type="match status" value="1"/>
</dbReference>
<gene>
    <name evidence="11" type="ORF">WJX84_005830</name>
</gene>
<feature type="compositionally biased region" description="Basic and acidic residues" evidence="9">
    <location>
        <begin position="388"/>
        <end position="401"/>
    </location>
</feature>
<protein>
    <recommendedName>
        <fullName evidence="8">Kinesin-like protein</fullName>
    </recommendedName>
</protein>
<dbReference type="EMBL" id="JALJOV010000379">
    <property type="protein sequence ID" value="KAK9864218.1"/>
    <property type="molecule type" value="Genomic_DNA"/>
</dbReference>
<evidence type="ECO:0000256" key="7">
    <source>
        <dbReference type="PROSITE-ProRule" id="PRU00283"/>
    </source>
</evidence>
<dbReference type="CDD" id="cd00106">
    <property type="entry name" value="KISc"/>
    <property type="match status" value="1"/>
</dbReference>
<comment type="subcellular location">
    <subcellularLocation>
        <location evidence="1">Cytoplasm</location>
    </subcellularLocation>
</comment>
<dbReference type="PRINTS" id="PR00380">
    <property type="entry name" value="KINESINHEAVY"/>
</dbReference>
<comment type="caution">
    <text evidence="11">The sequence shown here is derived from an EMBL/GenBank/DDBJ whole genome shotgun (WGS) entry which is preliminary data.</text>
</comment>
<evidence type="ECO:0000256" key="6">
    <source>
        <dbReference type="ARBA" id="ARBA00023175"/>
    </source>
</evidence>
<dbReference type="Gene3D" id="3.40.850.10">
    <property type="entry name" value="Kinesin motor domain"/>
    <property type="match status" value="1"/>
</dbReference>
<dbReference type="GO" id="GO:0005875">
    <property type="term" value="C:microtubule associated complex"/>
    <property type="evidence" value="ECO:0007669"/>
    <property type="project" value="TreeGrafter"/>
</dbReference>
<dbReference type="SUPFAM" id="SSF52540">
    <property type="entry name" value="P-loop containing nucleoside triphosphate hydrolases"/>
    <property type="match status" value="1"/>
</dbReference>
<feature type="compositionally biased region" description="Basic residues" evidence="9">
    <location>
        <begin position="402"/>
        <end position="412"/>
    </location>
</feature>
<evidence type="ECO:0000256" key="1">
    <source>
        <dbReference type="ARBA" id="ARBA00004496"/>
    </source>
</evidence>
<dbReference type="InterPro" id="IPR027640">
    <property type="entry name" value="Kinesin-like_fam"/>
</dbReference>
<evidence type="ECO:0000256" key="4">
    <source>
        <dbReference type="ARBA" id="ARBA00022840"/>
    </source>
</evidence>
<dbReference type="GO" id="GO:0003777">
    <property type="term" value="F:microtubule motor activity"/>
    <property type="evidence" value="ECO:0007669"/>
    <property type="project" value="InterPro"/>
</dbReference>
<evidence type="ECO:0000259" key="10">
    <source>
        <dbReference type="PROSITE" id="PS50067"/>
    </source>
</evidence>
<sequence length="704" mass="77570">MSSPLVRGSPVQVVVRVRPLLVHEHTQQASLGLGEDGLVRVTQGDVSFESRYDAALGPSRSQRDVFDTTRGCVDSLMEGYNSSIFAYGPTGTGKTHTMLGSRVEGEPRLEQMEHATPGSTTATISYMEIYNEKIHDLLQPFKLEAKQPFKGMVPRRTDLQIRSAKNGAVLLPGLSVIRVRDLQAAMDLVVRGSQNRATRHTEMNHQSSRSHSILQIALERKLPGQVVNKAPGLLKSKLNFVDLAGSERWSEHGEMTHARISEMTSINQSLSNLVTVVARLTEGKPSHIPYRDSKLTHILQDSLGGNCMTIFIATISPALEAFDETVSTLKFADRARNVVNRAIINLKPDLKAELAKRDAEIQRLTLIIADYASVVQKRRSGQLGHAAHQGDQHHDAEEPLHAHRASSRKHTAPRTWAGKSSSGSSESESSSASDSDETVTTIGRHHHHTDIKALQQELLEVKETPPEGPDRADSNVILAVNARLDLPVKAPWLTMSYKAFLRAKQTISGLDRSCCKDSHCCIRKVLQSPCRLAAYEKRHSLLAIKHRATFMVPTMHIFSTMQESIPGTARSQKTRARRNHFDISNLPQTSSLAAYQCSPVDVLQPSLASNPSLSSPQHRKQTHARAPAIQPLLQSADSGVSSSGTSFRETLDAGTLMYLMGSSGSSLEARQLAKTRRTRLRERGWDERTQLPPLRAASSLNRPN</sequence>
<organism evidence="11 12">
    <name type="scientific">Apatococcus fuscideae</name>
    <dbReference type="NCBI Taxonomy" id="2026836"/>
    <lineage>
        <taxon>Eukaryota</taxon>
        <taxon>Viridiplantae</taxon>
        <taxon>Chlorophyta</taxon>
        <taxon>core chlorophytes</taxon>
        <taxon>Trebouxiophyceae</taxon>
        <taxon>Chlorellales</taxon>
        <taxon>Chlorellaceae</taxon>
        <taxon>Apatococcus</taxon>
    </lineage>
</organism>
<feature type="region of interest" description="Disordered" evidence="9">
    <location>
        <begin position="380"/>
        <end position="449"/>
    </location>
</feature>
<accession>A0AAW1T4V6</accession>
<feature type="region of interest" description="Disordered" evidence="9">
    <location>
        <begin position="606"/>
        <end position="625"/>
    </location>
</feature>
<dbReference type="Proteomes" id="UP001485043">
    <property type="component" value="Unassembled WGS sequence"/>
</dbReference>
<dbReference type="AlphaFoldDB" id="A0AAW1T4V6"/>
<dbReference type="InterPro" id="IPR001752">
    <property type="entry name" value="Kinesin_motor_dom"/>
</dbReference>
<keyword evidence="6 7" id="KW-0505">Motor protein</keyword>
<feature type="region of interest" description="Disordered" evidence="9">
    <location>
        <begin position="683"/>
        <end position="704"/>
    </location>
</feature>
<evidence type="ECO:0000313" key="12">
    <source>
        <dbReference type="Proteomes" id="UP001485043"/>
    </source>
</evidence>
<evidence type="ECO:0000313" key="11">
    <source>
        <dbReference type="EMBL" id="KAK9864218.1"/>
    </source>
</evidence>
<reference evidence="11 12" key="1">
    <citation type="journal article" date="2024" name="Nat. Commun.">
        <title>Phylogenomics reveals the evolutionary origins of lichenization in chlorophyte algae.</title>
        <authorList>
            <person name="Puginier C."/>
            <person name="Libourel C."/>
            <person name="Otte J."/>
            <person name="Skaloud P."/>
            <person name="Haon M."/>
            <person name="Grisel S."/>
            <person name="Petersen M."/>
            <person name="Berrin J.G."/>
            <person name="Delaux P.M."/>
            <person name="Dal Grande F."/>
            <person name="Keller J."/>
        </authorList>
    </citation>
    <scope>NUCLEOTIDE SEQUENCE [LARGE SCALE GENOMIC DNA]</scope>
    <source>
        <strain evidence="11 12">SAG 2523</strain>
    </source>
</reference>
<dbReference type="PANTHER" id="PTHR47969:SF15">
    <property type="entry name" value="CHROMOSOME-ASSOCIATED KINESIN KIF4A-RELATED"/>
    <property type="match status" value="1"/>
</dbReference>
<evidence type="ECO:0000256" key="9">
    <source>
        <dbReference type="SAM" id="MobiDB-lite"/>
    </source>
</evidence>
<proteinExistence type="inferred from homology"/>
<keyword evidence="3 7" id="KW-0547">Nucleotide-binding</keyword>
<comment type="similarity">
    <text evidence="7 8">Belongs to the TRAFAC class myosin-kinesin ATPase superfamily. Kinesin family.</text>
</comment>
<dbReference type="InterPro" id="IPR036961">
    <property type="entry name" value="Kinesin_motor_dom_sf"/>
</dbReference>
<evidence type="ECO:0000256" key="2">
    <source>
        <dbReference type="ARBA" id="ARBA00022490"/>
    </source>
</evidence>
<keyword evidence="2" id="KW-0963">Cytoplasm</keyword>
<dbReference type="GO" id="GO:0005524">
    <property type="term" value="F:ATP binding"/>
    <property type="evidence" value="ECO:0007669"/>
    <property type="project" value="UniProtKB-UniRule"/>
</dbReference>
<evidence type="ECO:0000256" key="5">
    <source>
        <dbReference type="ARBA" id="ARBA00023054"/>
    </source>
</evidence>
<dbReference type="GO" id="GO:0005737">
    <property type="term" value="C:cytoplasm"/>
    <property type="evidence" value="ECO:0007669"/>
    <property type="project" value="UniProtKB-SubCell"/>
</dbReference>
<dbReference type="GO" id="GO:0007018">
    <property type="term" value="P:microtubule-based movement"/>
    <property type="evidence" value="ECO:0007669"/>
    <property type="project" value="InterPro"/>
</dbReference>
<name>A0AAW1T4V6_9CHLO</name>
<dbReference type="GO" id="GO:0051231">
    <property type="term" value="P:spindle elongation"/>
    <property type="evidence" value="ECO:0007669"/>
    <property type="project" value="TreeGrafter"/>
</dbReference>
<dbReference type="SMART" id="SM00129">
    <property type="entry name" value="KISc"/>
    <property type="match status" value="1"/>
</dbReference>
<dbReference type="GO" id="GO:0005874">
    <property type="term" value="C:microtubule"/>
    <property type="evidence" value="ECO:0007669"/>
    <property type="project" value="UniProtKB-KW"/>
</dbReference>
<dbReference type="PANTHER" id="PTHR47969">
    <property type="entry name" value="CHROMOSOME-ASSOCIATED KINESIN KIF4A-RELATED"/>
    <property type="match status" value="1"/>
</dbReference>
<feature type="compositionally biased region" description="Low complexity" evidence="9">
    <location>
        <begin position="417"/>
        <end position="433"/>
    </location>
</feature>
<feature type="compositionally biased region" description="Low complexity" evidence="9">
    <location>
        <begin position="606"/>
        <end position="616"/>
    </location>
</feature>
<dbReference type="PROSITE" id="PS50067">
    <property type="entry name" value="KINESIN_MOTOR_2"/>
    <property type="match status" value="1"/>
</dbReference>
<feature type="binding site" evidence="7">
    <location>
        <begin position="88"/>
        <end position="95"/>
    </location>
    <ligand>
        <name>ATP</name>
        <dbReference type="ChEBI" id="CHEBI:30616"/>
    </ligand>
</feature>
<dbReference type="InterPro" id="IPR027417">
    <property type="entry name" value="P-loop_NTPase"/>
</dbReference>
<dbReference type="GO" id="GO:0008017">
    <property type="term" value="F:microtubule binding"/>
    <property type="evidence" value="ECO:0007669"/>
    <property type="project" value="InterPro"/>
</dbReference>
<evidence type="ECO:0000256" key="8">
    <source>
        <dbReference type="RuleBase" id="RU000394"/>
    </source>
</evidence>
<keyword evidence="12" id="KW-1185">Reference proteome</keyword>
<evidence type="ECO:0000256" key="3">
    <source>
        <dbReference type="ARBA" id="ARBA00022741"/>
    </source>
</evidence>
<keyword evidence="4 7" id="KW-0067">ATP-binding</keyword>